<sequence length="767" mass="87208">MATFYGPGNVKAGYGSIAPGELIFDANFECGNLGRVDIINKCEYDLFIRPDTCNANYRVWFYFKVWNAAENQSVLLNICNFSKKRTMFEKGDAAPVYKKPNSTEWHRIKRSNVFYSVSNLHGQKPILSITFNFKCGGIYEFAYCIPYGYSHLQKYIHKLETQHSAFLRRDIIAQSVMKKNIDLLTISNHIHSIPKKQKVIFITARVHPGETPASHVLHGLLDFLVSDDYKAFELRDNYTFKIIPMLNPDGVYIGNYRCNIVGNDLNRQYLEPSSWAHPSIMSVKNLLIQYENNSDIELIFCIDIHAHSQQTNGFLIGNLLSKNPQHCETQLILPYLMAENAEDYSLSRTQFNVDSDKAGTSHPNSFENGYQLLDPKGDRYAQRLSNFQTLQNLNIVDPNGHPNSNNYNLMQFIKENRYPSNMKSPYTQLSTDNSIPLFGYNKECPLVCPPCQATNDNIYSRDRNKRQTFWSELTVPIAECYAKTDSLLNPPSDKVSFVVIASYHKQFVTKMDKAYHISCSFPDLHKTVTAGFDVIPNEAENVRITVEPPKCSYILKNIDGSVLTHAMVGEPAIHEWSCNTEAAPSRFNMLVRNCYADNENGKQELVVDEDGCTVDANVLPQIIYSSDKLSATVVASVFKFPDRQYLGFKCSISICYNDHNDCALIIPPTCDRQRSKRSTDNLSINNFTLDEMKLNSQTLTIVGYPSGVNNQNISQALPQTSIRLPSFNLCLSLINFSLLIAFSSFIFTGIITVIITIKFIKYYYKDY</sequence>
<evidence type="ECO:0000313" key="2">
    <source>
        <dbReference type="WBParaSite" id="RSKR_0000850400.1"/>
    </source>
</evidence>
<evidence type="ECO:0000313" key="1">
    <source>
        <dbReference type="Proteomes" id="UP000095286"/>
    </source>
</evidence>
<proteinExistence type="predicted"/>
<dbReference type="WBParaSite" id="RSKR_0000850400.1">
    <property type="protein sequence ID" value="RSKR_0000850400.1"/>
    <property type="gene ID" value="RSKR_0000850400"/>
</dbReference>
<reference evidence="2" key="1">
    <citation type="submission" date="2016-11" db="UniProtKB">
        <authorList>
            <consortium name="WormBaseParasite"/>
        </authorList>
    </citation>
    <scope>IDENTIFICATION</scope>
    <source>
        <strain evidence="2">KR3021</strain>
    </source>
</reference>
<accession>A0AC35U7C4</accession>
<dbReference type="Proteomes" id="UP000095286">
    <property type="component" value="Unplaced"/>
</dbReference>
<organism evidence="1 2">
    <name type="scientific">Rhabditophanes sp. KR3021</name>
    <dbReference type="NCBI Taxonomy" id="114890"/>
    <lineage>
        <taxon>Eukaryota</taxon>
        <taxon>Metazoa</taxon>
        <taxon>Ecdysozoa</taxon>
        <taxon>Nematoda</taxon>
        <taxon>Chromadorea</taxon>
        <taxon>Rhabditida</taxon>
        <taxon>Tylenchina</taxon>
        <taxon>Panagrolaimomorpha</taxon>
        <taxon>Strongyloidoidea</taxon>
        <taxon>Alloionematidae</taxon>
        <taxon>Rhabditophanes</taxon>
    </lineage>
</organism>
<protein>
    <submittedName>
        <fullName evidence="2">ZP domain-containing protein</fullName>
    </submittedName>
</protein>
<name>A0AC35U7C4_9BILA</name>